<evidence type="ECO:0000256" key="9">
    <source>
        <dbReference type="ARBA" id="ARBA00047885"/>
    </source>
</evidence>
<dbReference type="Pfam" id="PF05891">
    <property type="entry name" value="Methyltransf_PK"/>
    <property type="match status" value="1"/>
</dbReference>
<dbReference type="EMBL" id="JACEIK010000987">
    <property type="protein sequence ID" value="MCD7464704.1"/>
    <property type="molecule type" value="Genomic_DNA"/>
</dbReference>
<comment type="similarity">
    <text evidence="1">Belongs to the methyltransferase superfamily. NTM1 family.</text>
</comment>
<dbReference type="EC" id="2.1.1.244" evidence="5"/>
<evidence type="ECO:0000256" key="10">
    <source>
        <dbReference type="ARBA" id="ARBA00048167"/>
    </source>
</evidence>
<dbReference type="PANTHER" id="PTHR12753">
    <property type="entry name" value="AD-003 - RELATED"/>
    <property type="match status" value="1"/>
</dbReference>
<reference evidence="12 13" key="1">
    <citation type="journal article" date="2021" name="BMC Genomics">
        <title>Datura genome reveals duplications of psychoactive alkaloid biosynthetic genes and high mutation rate following tissue culture.</title>
        <authorList>
            <person name="Rajewski A."/>
            <person name="Carter-House D."/>
            <person name="Stajich J."/>
            <person name="Litt A."/>
        </authorList>
    </citation>
    <scope>NUCLEOTIDE SEQUENCE [LARGE SCALE GENOMIC DNA]</scope>
    <source>
        <strain evidence="12">AR-01</strain>
    </source>
</reference>
<dbReference type="Gene3D" id="3.40.50.150">
    <property type="entry name" value="Vaccinia Virus protein VP39"/>
    <property type="match status" value="1"/>
</dbReference>
<sequence>MGYALEMDVRVKIYIMSDTEIDRVICFFSQEKAFLVCMVQSLIAKYAVNFSAVLTYDVTACVGLKPGGLFVLKENIARTGFVLDKEDKSITRSDSYFKELFNQCGLYIYKMKDQKDFPDELFAVKMYALTTEMPRQGNRPRPKRTTNRPAIIR</sequence>
<dbReference type="PANTHER" id="PTHR12753:SF0">
    <property type="entry name" value="ALPHA N-TERMINAL PROTEIN METHYLTRANSFERASE 1"/>
    <property type="match status" value="1"/>
</dbReference>
<keyword evidence="13" id="KW-1185">Reference proteome</keyword>
<evidence type="ECO:0000313" key="13">
    <source>
        <dbReference type="Proteomes" id="UP000823775"/>
    </source>
</evidence>
<evidence type="ECO:0000256" key="8">
    <source>
        <dbReference type="ARBA" id="ARBA00047306"/>
    </source>
</evidence>
<dbReference type="SUPFAM" id="SSF53335">
    <property type="entry name" value="S-adenosyl-L-methionine-dependent methyltransferases"/>
    <property type="match status" value="1"/>
</dbReference>
<name>A0ABS8T124_DATST</name>
<evidence type="ECO:0000256" key="1">
    <source>
        <dbReference type="ARBA" id="ARBA00009059"/>
    </source>
</evidence>
<accession>A0ABS8T124</accession>
<dbReference type="Proteomes" id="UP000823775">
    <property type="component" value="Unassembled WGS sequence"/>
</dbReference>
<dbReference type="InterPro" id="IPR029063">
    <property type="entry name" value="SAM-dependent_MTases_sf"/>
</dbReference>
<evidence type="ECO:0000256" key="7">
    <source>
        <dbReference type="ARBA" id="ARBA00043129"/>
    </source>
</evidence>
<protein>
    <recommendedName>
        <fullName evidence="6">Alpha N-terminal protein methyltransferase 1</fullName>
        <ecNumber evidence="5">2.1.1.244</ecNumber>
    </recommendedName>
    <alternativeName>
        <fullName evidence="7">X-Pro-Lys N-terminal protein methyltransferase 1</fullName>
    </alternativeName>
</protein>
<evidence type="ECO:0000256" key="11">
    <source>
        <dbReference type="SAM" id="MobiDB-lite"/>
    </source>
</evidence>
<evidence type="ECO:0000256" key="2">
    <source>
        <dbReference type="ARBA" id="ARBA00022603"/>
    </source>
</evidence>
<gene>
    <name evidence="12" type="ORF">HAX54_053256</name>
</gene>
<proteinExistence type="inferred from homology"/>
<keyword evidence="2" id="KW-0489">Methyltransferase</keyword>
<feature type="region of interest" description="Disordered" evidence="11">
    <location>
        <begin position="134"/>
        <end position="153"/>
    </location>
</feature>
<evidence type="ECO:0000256" key="3">
    <source>
        <dbReference type="ARBA" id="ARBA00022679"/>
    </source>
</evidence>
<evidence type="ECO:0000256" key="4">
    <source>
        <dbReference type="ARBA" id="ARBA00022691"/>
    </source>
</evidence>
<dbReference type="InterPro" id="IPR008576">
    <property type="entry name" value="MeTrfase_NTM1"/>
</dbReference>
<evidence type="ECO:0000256" key="5">
    <source>
        <dbReference type="ARBA" id="ARBA00039112"/>
    </source>
</evidence>
<keyword evidence="3" id="KW-0808">Transferase</keyword>
<comment type="caution">
    <text evidence="12">The sequence shown here is derived from an EMBL/GenBank/DDBJ whole genome shotgun (WGS) entry which is preliminary data.</text>
</comment>
<comment type="catalytic activity">
    <reaction evidence="8">
        <text>N-terminal L-seryl-L-prolyl-L-lysyl-[protein] + 3 S-adenosyl-L-methionine = N-terminal N,N,N-trimethyl-L-seryl-L-prolyl-L-lysyl-[protein] + 3 S-adenosyl-L-homocysteine + 3 H(+)</text>
        <dbReference type="Rhea" id="RHEA:54724"/>
        <dbReference type="Rhea" id="RHEA-COMP:13789"/>
        <dbReference type="Rhea" id="RHEA-COMP:13973"/>
        <dbReference type="ChEBI" id="CHEBI:15378"/>
        <dbReference type="ChEBI" id="CHEBI:57856"/>
        <dbReference type="ChEBI" id="CHEBI:59789"/>
        <dbReference type="ChEBI" id="CHEBI:138061"/>
        <dbReference type="ChEBI" id="CHEBI:138317"/>
        <dbReference type="EC" id="2.1.1.244"/>
    </reaction>
</comment>
<evidence type="ECO:0000256" key="6">
    <source>
        <dbReference type="ARBA" id="ARBA00039449"/>
    </source>
</evidence>
<evidence type="ECO:0000313" key="12">
    <source>
        <dbReference type="EMBL" id="MCD7464704.1"/>
    </source>
</evidence>
<organism evidence="12 13">
    <name type="scientific">Datura stramonium</name>
    <name type="common">Jimsonweed</name>
    <name type="synonym">Common thornapple</name>
    <dbReference type="NCBI Taxonomy" id="4076"/>
    <lineage>
        <taxon>Eukaryota</taxon>
        <taxon>Viridiplantae</taxon>
        <taxon>Streptophyta</taxon>
        <taxon>Embryophyta</taxon>
        <taxon>Tracheophyta</taxon>
        <taxon>Spermatophyta</taxon>
        <taxon>Magnoliopsida</taxon>
        <taxon>eudicotyledons</taxon>
        <taxon>Gunneridae</taxon>
        <taxon>Pentapetalae</taxon>
        <taxon>asterids</taxon>
        <taxon>lamiids</taxon>
        <taxon>Solanales</taxon>
        <taxon>Solanaceae</taxon>
        <taxon>Solanoideae</taxon>
        <taxon>Datureae</taxon>
        <taxon>Datura</taxon>
    </lineage>
</organism>
<comment type="catalytic activity">
    <reaction evidence="10">
        <text>N-terminal L-alanyl-L-prolyl-L-lysyl-[protein] + 3 S-adenosyl-L-methionine = N-terminal N,N,N-trimethyl-L-alanyl-L-prolyl-L-lysyl-[protein] + 3 S-adenosyl-L-homocysteine + 3 H(+)</text>
        <dbReference type="Rhea" id="RHEA:54712"/>
        <dbReference type="Rhea" id="RHEA-COMP:13785"/>
        <dbReference type="Rhea" id="RHEA-COMP:13971"/>
        <dbReference type="ChEBI" id="CHEBI:15378"/>
        <dbReference type="ChEBI" id="CHEBI:57856"/>
        <dbReference type="ChEBI" id="CHEBI:59789"/>
        <dbReference type="ChEBI" id="CHEBI:138057"/>
        <dbReference type="ChEBI" id="CHEBI:138315"/>
        <dbReference type="EC" id="2.1.1.244"/>
    </reaction>
</comment>
<comment type="catalytic activity">
    <reaction evidence="9">
        <text>N-terminal L-prolyl-L-prolyl-L-lysyl-[protein] + 2 S-adenosyl-L-methionine = N-terminal N,N-dimethyl-L-prolyl-L-prolyl-L-lysyl-[protein] + 2 S-adenosyl-L-homocysteine + 2 H(+)</text>
        <dbReference type="Rhea" id="RHEA:54736"/>
        <dbReference type="Rhea" id="RHEA-COMP:13787"/>
        <dbReference type="Rhea" id="RHEA-COMP:13974"/>
        <dbReference type="ChEBI" id="CHEBI:15378"/>
        <dbReference type="ChEBI" id="CHEBI:57856"/>
        <dbReference type="ChEBI" id="CHEBI:59789"/>
        <dbReference type="ChEBI" id="CHEBI:138059"/>
        <dbReference type="ChEBI" id="CHEBI:138318"/>
        <dbReference type="EC" id="2.1.1.244"/>
    </reaction>
</comment>
<keyword evidence="4" id="KW-0949">S-adenosyl-L-methionine</keyword>